<comment type="caution">
    <text evidence="9">The sequence shown here is derived from an EMBL/GenBank/DDBJ whole genome shotgun (WGS) entry which is preliminary data.</text>
</comment>
<dbReference type="InterPro" id="IPR036938">
    <property type="entry name" value="PAP2/HPO_sf"/>
</dbReference>
<dbReference type="CDD" id="cd03392">
    <property type="entry name" value="PAP2_like_2"/>
    <property type="match status" value="1"/>
</dbReference>
<evidence type="ECO:0000313" key="10">
    <source>
        <dbReference type="Proteomes" id="UP000631576"/>
    </source>
</evidence>
<organism evidence="9 10">
    <name type="scientific">Ruminococcus hominis</name>
    <dbReference type="NCBI Taxonomy" id="2763065"/>
    <lineage>
        <taxon>Bacteria</taxon>
        <taxon>Bacillati</taxon>
        <taxon>Bacillota</taxon>
        <taxon>Clostridia</taxon>
        <taxon>Eubacteriales</taxon>
        <taxon>Oscillospiraceae</taxon>
        <taxon>Ruminococcus</taxon>
    </lineage>
</organism>
<dbReference type="EMBL" id="JACOPE010000001">
    <property type="protein sequence ID" value="MBC5682610.1"/>
    <property type="molecule type" value="Genomic_DNA"/>
</dbReference>
<keyword evidence="10" id="KW-1185">Reference proteome</keyword>
<name>A0ABR7G598_9FIRM</name>
<evidence type="ECO:0000256" key="1">
    <source>
        <dbReference type="ARBA" id="ARBA00004651"/>
    </source>
</evidence>
<dbReference type="Pfam" id="PF01569">
    <property type="entry name" value="PAP2"/>
    <property type="match status" value="1"/>
</dbReference>
<dbReference type="SUPFAM" id="SSF48317">
    <property type="entry name" value="Acid phosphatase/Vanadium-dependent haloperoxidase"/>
    <property type="match status" value="1"/>
</dbReference>
<evidence type="ECO:0000256" key="4">
    <source>
        <dbReference type="ARBA" id="ARBA00022801"/>
    </source>
</evidence>
<protein>
    <submittedName>
        <fullName evidence="9">Phosphatase PAP2 family protein</fullName>
    </submittedName>
</protein>
<keyword evidence="2" id="KW-1003">Cell membrane</keyword>
<dbReference type="RefSeq" id="WP_186864541.1">
    <property type="nucleotide sequence ID" value="NZ_JACOPE010000001.1"/>
</dbReference>
<evidence type="ECO:0000256" key="7">
    <source>
        <dbReference type="SAM" id="Phobius"/>
    </source>
</evidence>
<dbReference type="Gene3D" id="1.20.144.10">
    <property type="entry name" value="Phosphatidic acid phosphatase type 2/haloperoxidase"/>
    <property type="match status" value="1"/>
</dbReference>
<feature type="transmembrane region" description="Helical" evidence="7">
    <location>
        <begin position="148"/>
        <end position="166"/>
    </location>
</feature>
<keyword evidence="6 7" id="KW-0472">Membrane</keyword>
<keyword evidence="4" id="KW-0378">Hydrolase</keyword>
<evidence type="ECO:0000313" key="9">
    <source>
        <dbReference type="EMBL" id="MBC5682610.1"/>
    </source>
</evidence>
<feature type="domain" description="Phosphatidic acid phosphatase type 2/haloperoxidase" evidence="8">
    <location>
        <begin position="52"/>
        <end position="163"/>
    </location>
</feature>
<dbReference type="PANTHER" id="PTHR14969:SF62">
    <property type="entry name" value="DECAPRENYLPHOSPHORYL-5-PHOSPHORIBOSE PHOSPHATASE RV3807C-RELATED"/>
    <property type="match status" value="1"/>
</dbReference>
<evidence type="ECO:0000256" key="6">
    <source>
        <dbReference type="ARBA" id="ARBA00023136"/>
    </source>
</evidence>
<keyword evidence="5 7" id="KW-1133">Transmembrane helix</keyword>
<keyword evidence="3 7" id="KW-0812">Transmembrane</keyword>
<dbReference type="SMART" id="SM00014">
    <property type="entry name" value="acidPPc"/>
    <property type="match status" value="1"/>
</dbReference>
<comment type="subcellular location">
    <subcellularLocation>
        <location evidence="1">Cell membrane</location>
        <topology evidence="1">Multi-pass membrane protein</topology>
    </subcellularLocation>
</comment>
<dbReference type="Proteomes" id="UP000631576">
    <property type="component" value="Unassembled WGS sequence"/>
</dbReference>
<sequence length="171" mass="18389">MGIEFQILDALQKIHTPILDKCMAAITSLGNAGIIWIILAAVLLIYPKTRKTGIIVAAALIVDLILCNVILKNLIARTRPYDINTAVQIIIAKPHDYSFPSGHTAASFASVAALYLAGAKKGWKIAGVLAVLIAFSRLYFYVHFPTDVLGGIVFGILSGVIGYKIVKKKIG</sequence>
<feature type="transmembrane region" description="Helical" evidence="7">
    <location>
        <begin position="22"/>
        <end position="46"/>
    </location>
</feature>
<evidence type="ECO:0000259" key="8">
    <source>
        <dbReference type="SMART" id="SM00014"/>
    </source>
</evidence>
<feature type="transmembrane region" description="Helical" evidence="7">
    <location>
        <begin position="52"/>
        <end position="71"/>
    </location>
</feature>
<accession>A0ABR7G598</accession>
<evidence type="ECO:0000256" key="5">
    <source>
        <dbReference type="ARBA" id="ARBA00022989"/>
    </source>
</evidence>
<dbReference type="InterPro" id="IPR000326">
    <property type="entry name" value="PAP2/HPO"/>
</dbReference>
<proteinExistence type="predicted"/>
<reference evidence="9 10" key="1">
    <citation type="submission" date="2020-08" db="EMBL/GenBank/DDBJ databases">
        <title>Genome public.</title>
        <authorList>
            <person name="Liu C."/>
            <person name="Sun Q."/>
        </authorList>
    </citation>
    <scope>NUCLEOTIDE SEQUENCE [LARGE SCALE GENOMIC DNA]</scope>
    <source>
        <strain evidence="9 10">NSJ-13</strain>
    </source>
</reference>
<gene>
    <name evidence="9" type="ORF">H8S40_03325</name>
</gene>
<evidence type="ECO:0000256" key="3">
    <source>
        <dbReference type="ARBA" id="ARBA00022692"/>
    </source>
</evidence>
<evidence type="ECO:0000256" key="2">
    <source>
        <dbReference type="ARBA" id="ARBA00022475"/>
    </source>
</evidence>
<dbReference type="PANTHER" id="PTHR14969">
    <property type="entry name" value="SPHINGOSINE-1-PHOSPHATE PHOSPHOHYDROLASE"/>
    <property type="match status" value="1"/>
</dbReference>